<protein>
    <submittedName>
        <fullName evidence="1">Uncharacterized protein</fullName>
    </submittedName>
</protein>
<evidence type="ECO:0000313" key="1">
    <source>
        <dbReference type="EMBL" id="KAK9768847.1"/>
    </source>
</evidence>
<accession>A0ABR2X5E6</accession>
<gene>
    <name evidence="1" type="ORF">K7432_000181</name>
</gene>
<comment type="caution">
    <text evidence="1">The sequence shown here is derived from an EMBL/GenBank/DDBJ whole genome shotgun (WGS) entry which is preliminary data.</text>
</comment>
<keyword evidence="2" id="KW-1185">Reference proteome</keyword>
<proteinExistence type="predicted"/>
<name>A0ABR2X5E6_9FUNG</name>
<organism evidence="1 2">
    <name type="scientific">Basidiobolus ranarum</name>
    <dbReference type="NCBI Taxonomy" id="34480"/>
    <lineage>
        <taxon>Eukaryota</taxon>
        <taxon>Fungi</taxon>
        <taxon>Fungi incertae sedis</taxon>
        <taxon>Zoopagomycota</taxon>
        <taxon>Entomophthoromycotina</taxon>
        <taxon>Basidiobolomycetes</taxon>
        <taxon>Basidiobolales</taxon>
        <taxon>Basidiobolaceae</taxon>
        <taxon>Basidiobolus</taxon>
    </lineage>
</organism>
<evidence type="ECO:0000313" key="2">
    <source>
        <dbReference type="Proteomes" id="UP001479436"/>
    </source>
</evidence>
<dbReference type="Proteomes" id="UP001479436">
    <property type="component" value="Unassembled WGS sequence"/>
</dbReference>
<sequence>MSLRIATLRTVLQTKNSILQPAVTSTRQYTSISSSLNDAADQEHHNFLANILTTSSDADWSSVSVQNHNVVAPISTPMEPAHNVLWEDLIQE</sequence>
<dbReference type="EMBL" id="JASJQH010000003">
    <property type="protein sequence ID" value="KAK9768847.1"/>
    <property type="molecule type" value="Genomic_DNA"/>
</dbReference>
<reference evidence="1 2" key="1">
    <citation type="submission" date="2023-04" db="EMBL/GenBank/DDBJ databases">
        <title>Genome of Basidiobolus ranarum AG-B5.</title>
        <authorList>
            <person name="Stajich J.E."/>
            <person name="Carter-House D."/>
            <person name="Gryganskyi A."/>
        </authorList>
    </citation>
    <scope>NUCLEOTIDE SEQUENCE [LARGE SCALE GENOMIC DNA]</scope>
    <source>
        <strain evidence="1 2">AG-B5</strain>
    </source>
</reference>